<evidence type="ECO:0000256" key="3">
    <source>
        <dbReference type="ARBA" id="ARBA00022763"/>
    </source>
</evidence>
<evidence type="ECO:0000256" key="4">
    <source>
        <dbReference type="ARBA" id="ARBA00022801"/>
    </source>
</evidence>
<dbReference type="GO" id="GO:0005524">
    <property type="term" value="F:ATP binding"/>
    <property type="evidence" value="ECO:0007669"/>
    <property type="project" value="UniProtKB-KW"/>
</dbReference>
<dbReference type="InterPro" id="IPR011604">
    <property type="entry name" value="PDDEXK-like_dom_sf"/>
</dbReference>
<dbReference type="GO" id="GO:0006281">
    <property type="term" value="P:DNA repair"/>
    <property type="evidence" value="ECO:0007669"/>
    <property type="project" value="UniProtKB-KW"/>
</dbReference>
<evidence type="ECO:0000256" key="1">
    <source>
        <dbReference type="ARBA" id="ARBA00022722"/>
    </source>
</evidence>
<dbReference type="PROSITE" id="PS51217">
    <property type="entry name" value="UVRD_HELICASE_CTER"/>
    <property type="match status" value="1"/>
</dbReference>
<evidence type="ECO:0000256" key="2">
    <source>
        <dbReference type="ARBA" id="ARBA00022741"/>
    </source>
</evidence>
<evidence type="ECO:0000256" key="5">
    <source>
        <dbReference type="ARBA" id="ARBA00022806"/>
    </source>
</evidence>
<organism evidence="11 12">
    <name type="scientific">Veillonella criceti</name>
    <dbReference type="NCBI Taxonomy" id="103891"/>
    <lineage>
        <taxon>Bacteria</taxon>
        <taxon>Bacillati</taxon>
        <taxon>Bacillota</taxon>
        <taxon>Negativicutes</taxon>
        <taxon>Veillonellales</taxon>
        <taxon>Veillonellaceae</taxon>
        <taxon>Veillonella</taxon>
    </lineage>
</organism>
<dbReference type="Pfam" id="PF21445">
    <property type="entry name" value="ADDB_N"/>
    <property type="match status" value="1"/>
</dbReference>
<keyword evidence="6" id="KW-0269">Exonuclease</keyword>
<dbReference type="InterPro" id="IPR049035">
    <property type="entry name" value="ADDB_N"/>
</dbReference>
<dbReference type="SUPFAM" id="SSF52540">
    <property type="entry name" value="P-loop containing nucleoside triphosphate hydrolases"/>
    <property type="match status" value="2"/>
</dbReference>
<dbReference type="SUPFAM" id="SSF52980">
    <property type="entry name" value="Restriction endonuclease-like"/>
    <property type="match status" value="1"/>
</dbReference>
<keyword evidence="9" id="KW-0234">DNA repair</keyword>
<dbReference type="AlphaFoldDB" id="A0A380NN07"/>
<keyword evidence="3" id="KW-0227">DNA damage</keyword>
<dbReference type="InterPro" id="IPR011335">
    <property type="entry name" value="Restrct_endonuc-II-like"/>
</dbReference>
<dbReference type="PANTHER" id="PTHR30591">
    <property type="entry name" value="RECBCD ENZYME SUBUNIT RECC"/>
    <property type="match status" value="1"/>
</dbReference>
<name>A0A380NN07_9FIRM</name>
<dbReference type="GO" id="GO:0003677">
    <property type="term" value="F:DNA binding"/>
    <property type="evidence" value="ECO:0007669"/>
    <property type="project" value="UniProtKB-KW"/>
</dbReference>
<keyword evidence="2" id="KW-0547">Nucleotide-binding</keyword>
<evidence type="ECO:0000313" key="11">
    <source>
        <dbReference type="EMBL" id="SUP43807.1"/>
    </source>
</evidence>
<keyword evidence="1" id="KW-0540">Nuclease</keyword>
<dbReference type="InterPro" id="IPR027417">
    <property type="entry name" value="P-loop_NTPase"/>
</dbReference>
<dbReference type="OrthoDB" id="9758506at2"/>
<dbReference type="Gene3D" id="3.90.320.10">
    <property type="match status" value="1"/>
</dbReference>
<dbReference type="InterPro" id="IPR038726">
    <property type="entry name" value="PDDEXK_AddAB-type"/>
</dbReference>
<keyword evidence="4 11" id="KW-0378">Hydrolase</keyword>
<dbReference type="GO" id="GO:0006310">
    <property type="term" value="P:DNA recombination"/>
    <property type="evidence" value="ECO:0007669"/>
    <property type="project" value="TreeGrafter"/>
</dbReference>
<evidence type="ECO:0000256" key="9">
    <source>
        <dbReference type="ARBA" id="ARBA00023204"/>
    </source>
</evidence>
<accession>A0A380NN07</accession>
<dbReference type="Pfam" id="PF13361">
    <property type="entry name" value="UvrD_C"/>
    <property type="match status" value="1"/>
</dbReference>
<proteinExistence type="predicted"/>
<dbReference type="EMBL" id="UHIO01000001">
    <property type="protein sequence ID" value="SUP43807.1"/>
    <property type="molecule type" value="Genomic_DNA"/>
</dbReference>
<protein>
    <submittedName>
        <fullName evidence="11">ATP-dependent helicase/deoxyribonuclease subunit B</fullName>
        <ecNumber evidence="11">3.1.-.-</ecNumber>
    </submittedName>
</protein>
<dbReference type="InterPro" id="IPR014017">
    <property type="entry name" value="DNA_helicase_UvrD-like_C"/>
</dbReference>
<sequence>MAISAFIGRAGTGKTQACFERIKEIINTCPGEPILYIVPEPATYTVERSLAEFMPQEGFTTVRVVGFNRLAYQVFQSVGKVRETTLSDVGQKLLLRLIMKRQSGSLELLGQAARQPHFADVLQRLLSECNSFQVTAEDLKQGAQQVESMILQRKLQELAQLMEAYEALVGETCGSVTDRLQELMAVLPTSPLMKNAHVIVDGFHWFTPLQMELLYTLFDLAKESIITLTLPPELAKLTVPEHKLRIFGRPHSVYKDLYTTYGAQLVVRQFTQNERFQSKVLQELESCYFNTPLKGNSTNEQIPITAGYNREREADAVCRQILKAMTEPNRRWKDITIMLRESETYGDVLEKALKRYEIPYFSDRRRPMVSHPLGEFLVSLLEVVRRSFDHDALFRLLKTDFWPMSREAVDELENYCLEFGIRDFMWLKENWPYKRKNHFATDDEDAPVASVEQLDSEEARRLRVNETRALIMSHLQPLWEFAKMEHTGYEWCEQLFNMLVAVGIPAQLAKWCDAAEAAGEAETMAAHEQMYKRVIALFDEIMNLNLPDLMNVAEMELLIQEGLEEVSYSLVPPSLDHVMVTTVERGYTHESDIVFLMGLNEGVFPQHMGDEGLLNDKERQDLKATGITLAEGALVRAFNENFLLYLACTRGREELHISYAGADEEGGAMESALAIKRWQQLGYSGAPQGEPLTIPESVVSQYLWRPMQSLALLAGQMGALTQGQDLLPLWRSLYSWGLTGPYKEALRIATRGVTDSNDVPLVDRTVVQALLFRQEALSGSVTRLESYQRCPFAFYAKYGLKLEPRKVKQFGAPEIGIFLHESLRALGMQLLAQNRQWRDVAPEEEVKLCQQVVADVSKELLLGEEGDIYEMVLQQRLEATLRRTVHRLSDWSSKSAFNTRYLEKNFGGGPSSWPAVQIPLGGETYIRLQGQLDRVDEWTYDGITYGLVVDYKSGGANVKASDVYYGLKLQLVTYLLALERAQRTDNIKPAALVYTYVKNPRVSKSEVLTEESAAALLNTESSLRNAGYYLNDPELLTKIDETVGSKSTPYVPVRLTKAGAVYGTDKDKVKTTEQFNILTEYAEQVMSKAGQHILAGHFPISPYNMNHQIPCNYCQYRALCRFENTRNAYRYIEGMAEDVCLARMAEGGTVYEVDRRSTTRD</sequence>
<dbReference type="PANTHER" id="PTHR30591:SF1">
    <property type="entry name" value="RECBCD ENZYME SUBUNIT RECC"/>
    <property type="match status" value="1"/>
</dbReference>
<evidence type="ECO:0000256" key="7">
    <source>
        <dbReference type="ARBA" id="ARBA00022840"/>
    </source>
</evidence>
<keyword evidence="8" id="KW-0238">DNA-binding</keyword>
<feature type="domain" description="UvrD-like helicase C-terminal" evidence="10">
    <location>
        <begin position="271"/>
        <end position="588"/>
    </location>
</feature>
<dbReference type="GO" id="GO:0004386">
    <property type="term" value="F:helicase activity"/>
    <property type="evidence" value="ECO:0007669"/>
    <property type="project" value="UniProtKB-KW"/>
</dbReference>
<evidence type="ECO:0000256" key="6">
    <source>
        <dbReference type="ARBA" id="ARBA00022839"/>
    </source>
</evidence>
<dbReference type="Gene3D" id="3.40.50.300">
    <property type="entry name" value="P-loop containing nucleotide triphosphate hydrolases"/>
    <property type="match status" value="3"/>
</dbReference>
<dbReference type="GO" id="GO:0004527">
    <property type="term" value="F:exonuclease activity"/>
    <property type="evidence" value="ECO:0007669"/>
    <property type="project" value="UniProtKB-KW"/>
</dbReference>
<dbReference type="EC" id="3.1.-.-" evidence="11"/>
<keyword evidence="12" id="KW-1185">Reference proteome</keyword>
<gene>
    <name evidence="11" type="primary">addB</name>
    <name evidence="11" type="ORF">NCTC12020_01352</name>
</gene>
<evidence type="ECO:0000313" key="12">
    <source>
        <dbReference type="Proteomes" id="UP000255367"/>
    </source>
</evidence>
<evidence type="ECO:0000256" key="8">
    <source>
        <dbReference type="ARBA" id="ARBA00023125"/>
    </source>
</evidence>
<keyword evidence="5 11" id="KW-0347">Helicase</keyword>
<reference evidence="11 12" key="1">
    <citation type="submission" date="2018-06" db="EMBL/GenBank/DDBJ databases">
        <authorList>
            <consortium name="Pathogen Informatics"/>
            <person name="Doyle S."/>
        </authorList>
    </citation>
    <scope>NUCLEOTIDE SEQUENCE [LARGE SCALE GENOMIC DNA]</scope>
    <source>
        <strain evidence="11 12">NCTC12020</strain>
    </source>
</reference>
<dbReference type="RefSeq" id="WP_115310501.1">
    <property type="nucleotide sequence ID" value="NZ_UHIO01000001.1"/>
</dbReference>
<keyword evidence="7" id="KW-0067">ATP-binding</keyword>
<dbReference type="Proteomes" id="UP000255367">
    <property type="component" value="Unassembled WGS sequence"/>
</dbReference>
<dbReference type="Pfam" id="PF12705">
    <property type="entry name" value="PDDEXK_1"/>
    <property type="match status" value="1"/>
</dbReference>
<evidence type="ECO:0000259" key="10">
    <source>
        <dbReference type="PROSITE" id="PS51217"/>
    </source>
</evidence>